<sequence>MSLGRHRSHRCFCQKKSSRVPRSASPAQVLSEEVFASFAIGEPDAGPSPPNSHLTLLAIVDCWHQLALNPFLHLEIVATPVFRLWFGLIHHLFRSPERLDKAIHTAVRNLDYRTDDSEFVLAARG</sequence>
<accession>A0A5B0RB49</accession>
<reference evidence="1 2" key="1">
    <citation type="submission" date="2019-05" db="EMBL/GenBank/DDBJ databases">
        <title>Emergence of the Ug99 lineage of the wheat stem rust pathogen through somatic hybridization.</title>
        <authorList>
            <person name="Li F."/>
            <person name="Upadhyaya N.M."/>
            <person name="Sperschneider J."/>
            <person name="Matny O."/>
            <person name="Nguyen-Phuc H."/>
            <person name="Mago R."/>
            <person name="Raley C."/>
            <person name="Miller M.E."/>
            <person name="Silverstein K.A.T."/>
            <person name="Henningsen E."/>
            <person name="Hirsch C.D."/>
            <person name="Visser B."/>
            <person name="Pretorius Z.A."/>
            <person name="Steffenson B.J."/>
            <person name="Schwessinger B."/>
            <person name="Dodds P.N."/>
            <person name="Figueroa M."/>
        </authorList>
    </citation>
    <scope>NUCLEOTIDE SEQUENCE [LARGE SCALE GENOMIC DNA]</scope>
    <source>
        <strain evidence="1 2">Ug99</strain>
    </source>
</reference>
<organism evidence="1 2">
    <name type="scientific">Puccinia graminis f. sp. tritici</name>
    <dbReference type="NCBI Taxonomy" id="56615"/>
    <lineage>
        <taxon>Eukaryota</taxon>
        <taxon>Fungi</taxon>
        <taxon>Dikarya</taxon>
        <taxon>Basidiomycota</taxon>
        <taxon>Pucciniomycotina</taxon>
        <taxon>Pucciniomycetes</taxon>
        <taxon>Pucciniales</taxon>
        <taxon>Pucciniaceae</taxon>
        <taxon>Puccinia</taxon>
    </lineage>
</organism>
<name>A0A5B0RB49_PUCGR</name>
<gene>
    <name evidence="1" type="primary">TYR1_1</name>
    <name evidence="1" type="ORF">PGTUg99_014703</name>
</gene>
<evidence type="ECO:0000313" key="2">
    <source>
        <dbReference type="Proteomes" id="UP000325313"/>
    </source>
</evidence>
<evidence type="ECO:0000313" key="1">
    <source>
        <dbReference type="EMBL" id="KAA1123051.1"/>
    </source>
</evidence>
<proteinExistence type="predicted"/>
<dbReference type="EMBL" id="VDEP01000212">
    <property type="protein sequence ID" value="KAA1123051.1"/>
    <property type="molecule type" value="Genomic_DNA"/>
</dbReference>
<dbReference type="Gene3D" id="1.10.3660.10">
    <property type="entry name" value="6-phosphogluconate dehydrogenase C-terminal like domain"/>
    <property type="match status" value="1"/>
</dbReference>
<dbReference type="Proteomes" id="UP000325313">
    <property type="component" value="Unassembled WGS sequence"/>
</dbReference>
<protein>
    <submittedName>
        <fullName evidence="1">Prephenate dehydrogenase (NADP(+))</fullName>
    </submittedName>
</protein>
<comment type="caution">
    <text evidence="1">The sequence shown here is derived from an EMBL/GenBank/DDBJ whole genome shotgun (WGS) entry which is preliminary data.</text>
</comment>
<dbReference type="AlphaFoldDB" id="A0A5B0RB49"/>